<reference evidence="1 2" key="1">
    <citation type="journal article" date="2022" name="Allergy">
        <title>Genome assembly and annotation of Periplaneta americana reveal a comprehensive cockroach allergen profile.</title>
        <authorList>
            <person name="Wang L."/>
            <person name="Xiong Q."/>
            <person name="Saelim N."/>
            <person name="Wang L."/>
            <person name="Nong W."/>
            <person name="Wan A.T."/>
            <person name="Shi M."/>
            <person name="Liu X."/>
            <person name="Cao Q."/>
            <person name="Hui J.H.L."/>
            <person name="Sookrung N."/>
            <person name="Leung T.F."/>
            <person name="Tungtrongchitr A."/>
            <person name="Tsui S.K.W."/>
        </authorList>
    </citation>
    <scope>NUCLEOTIDE SEQUENCE [LARGE SCALE GENOMIC DNA]</scope>
    <source>
        <strain evidence="1">PWHHKU_190912</strain>
    </source>
</reference>
<dbReference type="Gene3D" id="3.30.420.10">
    <property type="entry name" value="Ribonuclease H-like superfamily/Ribonuclease H"/>
    <property type="match status" value="1"/>
</dbReference>
<evidence type="ECO:0000313" key="2">
    <source>
        <dbReference type="Proteomes" id="UP001148838"/>
    </source>
</evidence>
<gene>
    <name evidence="1" type="ORF">ANN_16006</name>
</gene>
<keyword evidence="2" id="KW-1185">Reference proteome</keyword>
<accession>A0ABQ8SJQ5</accession>
<comment type="caution">
    <text evidence="1">The sequence shown here is derived from an EMBL/GenBank/DDBJ whole genome shotgun (WGS) entry which is preliminary data.</text>
</comment>
<protein>
    <submittedName>
        <fullName evidence="1">Uncharacterized protein</fullName>
    </submittedName>
</protein>
<dbReference type="Proteomes" id="UP001148838">
    <property type="component" value="Unassembled WGS sequence"/>
</dbReference>
<evidence type="ECO:0000313" key="1">
    <source>
        <dbReference type="EMBL" id="KAJ4433695.1"/>
    </source>
</evidence>
<organism evidence="1 2">
    <name type="scientific">Periplaneta americana</name>
    <name type="common">American cockroach</name>
    <name type="synonym">Blatta americana</name>
    <dbReference type="NCBI Taxonomy" id="6978"/>
    <lineage>
        <taxon>Eukaryota</taxon>
        <taxon>Metazoa</taxon>
        <taxon>Ecdysozoa</taxon>
        <taxon>Arthropoda</taxon>
        <taxon>Hexapoda</taxon>
        <taxon>Insecta</taxon>
        <taxon>Pterygota</taxon>
        <taxon>Neoptera</taxon>
        <taxon>Polyneoptera</taxon>
        <taxon>Dictyoptera</taxon>
        <taxon>Blattodea</taxon>
        <taxon>Blattoidea</taxon>
        <taxon>Blattidae</taxon>
        <taxon>Blattinae</taxon>
        <taxon>Periplaneta</taxon>
    </lineage>
</organism>
<dbReference type="EMBL" id="JAJSOF020000027">
    <property type="protein sequence ID" value="KAJ4433695.1"/>
    <property type="molecule type" value="Genomic_DNA"/>
</dbReference>
<proteinExistence type="predicted"/>
<name>A0ABQ8SJQ5_PERAM</name>
<dbReference type="InterPro" id="IPR036397">
    <property type="entry name" value="RNaseH_sf"/>
</dbReference>
<sequence length="176" mass="19492">MIDDDDDDDDDDDVRMGMVGVKEVAGETQYEKQLCLGLVPDLTPPHFFVNKCNIAVNSVALETALLYSSEGGYVVNINIRPTAGVAQSVKAFACRSEVEFGRPLASLAMGDSGTSSVLTRYDPCDYDLFTKVKEPLRGTRYNTRDELIRALGRSIRNINKDGRADGVRRLPNIWQK</sequence>